<evidence type="ECO:0000313" key="1">
    <source>
        <dbReference type="EMBL" id="GAA0573340.1"/>
    </source>
</evidence>
<organism evidence="1 2">
    <name type="scientific">Craurococcus roseus</name>
    <dbReference type="NCBI Taxonomy" id="77585"/>
    <lineage>
        <taxon>Bacteria</taxon>
        <taxon>Pseudomonadati</taxon>
        <taxon>Pseudomonadota</taxon>
        <taxon>Alphaproteobacteria</taxon>
        <taxon>Acetobacterales</taxon>
        <taxon>Acetobacteraceae</taxon>
        <taxon>Craurococcus</taxon>
    </lineage>
</organism>
<keyword evidence="2" id="KW-1185">Reference proteome</keyword>
<sequence length="61" mass="7019">MLFEWDEGKRARNLDRHKLDLIDGKVLFDGWPVVTSRPKRQTSAFGQRVVRTKIAKAGLLP</sequence>
<accession>A0ABP3PR92</accession>
<dbReference type="Gene3D" id="3.10.450.530">
    <property type="entry name" value="Ribonuclease toxin, BrnT, of type II toxin-antitoxin system"/>
    <property type="match status" value="1"/>
</dbReference>
<proteinExistence type="predicted"/>
<dbReference type="InterPro" id="IPR038573">
    <property type="entry name" value="BrnT_sf"/>
</dbReference>
<dbReference type="EMBL" id="BAAAFZ010000008">
    <property type="protein sequence ID" value="GAA0573340.1"/>
    <property type="molecule type" value="Genomic_DNA"/>
</dbReference>
<protein>
    <recommendedName>
        <fullName evidence="3">BrnT family toxin</fullName>
    </recommendedName>
</protein>
<evidence type="ECO:0008006" key="3">
    <source>
        <dbReference type="Google" id="ProtNLM"/>
    </source>
</evidence>
<comment type="caution">
    <text evidence="1">The sequence shown here is derived from an EMBL/GenBank/DDBJ whole genome shotgun (WGS) entry which is preliminary data.</text>
</comment>
<gene>
    <name evidence="1" type="ORF">GCM10009416_10000</name>
</gene>
<evidence type="ECO:0000313" key="2">
    <source>
        <dbReference type="Proteomes" id="UP001501588"/>
    </source>
</evidence>
<dbReference type="RefSeq" id="WP_343894055.1">
    <property type="nucleotide sequence ID" value="NZ_BAAAFZ010000008.1"/>
</dbReference>
<name>A0ABP3PR92_9PROT</name>
<reference evidence="2" key="1">
    <citation type="journal article" date="2019" name="Int. J. Syst. Evol. Microbiol.">
        <title>The Global Catalogue of Microorganisms (GCM) 10K type strain sequencing project: providing services to taxonomists for standard genome sequencing and annotation.</title>
        <authorList>
            <consortium name="The Broad Institute Genomics Platform"/>
            <consortium name="The Broad Institute Genome Sequencing Center for Infectious Disease"/>
            <person name="Wu L."/>
            <person name="Ma J."/>
        </authorList>
    </citation>
    <scope>NUCLEOTIDE SEQUENCE [LARGE SCALE GENOMIC DNA]</scope>
    <source>
        <strain evidence="2">JCM 9933</strain>
    </source>
</reference>
<dbReference type="Proteomes" id="UP001501588">
    <property type="component" value="Unassembled WGS sequence"/>
</dbReference>